<dbReference type="EMBL" id="CP096203">
    <property type="protein sequence ID" value="UPQ75090.1"/>
    <property type="molecule type" value="Genomic_DNA"/>
</dbReference>
<protein>
    <recommendedName>
        <fullName evidence="4">DUF4468 domain-containing protein</fullName>
    </recommendedName>
</protein>
<feature type="chain" id="PRO_5045267644" description="DUF4468 domain-containing protein" evidence="1">
    <location>
        <begin position="23"/>
        <end position="216"/>
    </location>
</feature>
<organism evidence="2 3">
    <name type="scientific">Chryseobacterium nepalense</name>
    <dbReference type="NCBI Taxonomy" id="1854498"/>
    <lineage>
        <taxon>Bacteria</taxon>
        <taxon>Pseudomonadati</taxon>
        <taxon>Bacteroidota</taxon>
        <taxon>Flavobacteriia</taxon>
        <taxon>Flavobacteriales</taxon>
        <taxon>Weeksellaceae</taxon>
        <taxon>Chryseobacterium group</taxon>
        <taxon>Chryseobacterium</taxon>
    </lineage>
</organism>
<evidence type="ECO:0000256" key="1">
    <source>
        <dbReference type="SAM" id="SignalP"/>
    </source>
</evidence>
<keyword evidence="1" id="KW-0732">Signal</keyword>
<feature type="signal peptide" evidence="1">
    <location>
        <begin position="1"/>
        <end position="22"/>
    </location>
</feature>
<evidence type="ECO:0000313" key="2">
    <source>
        <dbReference type="EMBL" id="UPQ75090.1"/>
    </source>
</evidence>
<keyword evidence="3" id="KW-1185">Reference proteome</keyword>
<gene>
    <name evidence="2" type="ORF">M0D58_13660</name>
</gene>
<accession>A0ABY4K4E0</accession>
<evidence type="ECO:0000313" key="3">
    <source>
        <dbReference type="Proteomes" id="UP000830552"/>
    </source>
</evidence>
<sequence>MISKIIKLLLFLAVAGSFTVKAQQFDATLYFLDGSKRTGKADIVSNEENKLAFIENGSKKKEKIKVSLLDKVEYINPKNNLPVTAEYRELIYYFLSDKPKSDYGWIRKISTSGEISTYVAYSYDGGVRDSYHYIVKPSELTNFFFQYKNEKPHLIYFDNSMWTPNKKQVMRRLIKNFFTDICPKLVSDFNDGKIQIKNNDVKVLIDYYEKNCRTNN</sequence>
<evidence type="ECO:0008006" key="4">
    <source>
        <dbReference type="Google" id="ProtNLM"/>
    </source>
</evidence>
<dbReference type="RefSeq" id="WP_248390391.1">
    <property type="nucleotide sequence ID" value="NZ_CP096203.1"/>
</dbReference>
<name>A0ABY4K4E0_9FLAO</name>
<reference evidence="2" key="1">
    <citation type="submission" date="2022-04" db="EMBL/GenBank/DDBJ databases">
        <title>Evolutionary, genomic, and biogeographic characterization of Chryseobacterium nepalense represented by a plastic-degrading bacterium AC3.</title>
        <authorList>
            <person name="Yin Z."/>
            <person name="Liu X."/>
            <person name="Wang D."/>
            <person name="Xie Z."/>
        </authorList>
    </citation>
    <scope>NUCLEOTIDE SEQUENCE</scope>
    <source>
        <strain evidence="2">AC3</strain>
    </source>
</reference>
<proteinExistence type="predicted"/>
<dbReference type="Proteomes" id="UP000830552">
    <property type="component" value="Chromosome"/>
</dbReference>